<feature type="region of interest" description="Disordered" evidence="1">
    <location>
        <begin position="363"/>
        <end position="391"/>
    </location>
</feature>
<dbReference type="RefSeq" id="XP_040800126.1">
    <property type="nucleotide sequence ID" value="XM_040939208.1"/>
</dbReference>
<keyword evidence="4" id="KW-1185">Reference proteome</keyword>
<keyword evidence="3" id="KW-0689">Ribosomal protein</keyword>
<dbReference type="EMBL" id="KZ824651">
    <property type="protein sequence ID" value="RAK76116.1"/>
    <property type="molecule type" value="Genomic_DNA"/>
</dbReference>
<proteinExistence type="predicted"/>
<dbReference type="GO" id="GO:0032543">
    <property type="term" value="P:mitochondrial translation"/>
    <property type="evidence" value="ECO:0007669"/>
    <property type="project" value="InterPro"/>
</dbReference>
<evidence type="ECO:0000313" key="3">
    <source>
        <dbReference type="EMBL" id="RAK76116.1"/>
    </source>
</evidence>
<dbReference type="PANTHER" id="PTHR13490:SF0">
    <property type="entry name" value="SMALL RIBOSOMAL SUBUNIT PROTEIN MS35"/>
    <property type="match status" value="1"/>
</dbReference>
<evidence type="ECO:0000259" key="2">
    <source>
        <dbReference type="Pfam" id="PF10213"/>
    </source>
</evidence>
<organism evidence="3 4">
    <name type="scientific">Aspergillus fijiensis CBS 313.89</name>
    <dbReference type="NCBI Taxonomy" id="1448319"/>
    <lineage>
        <taxon>Eukaryota</taxon>
        <taxon>Fungi</taxon>
        <taxon>Dikarya</taxon>
        <taxon>Ascomycota</taxon>
        <taxon>Pezizomycotina</taxon>
        <taxon>Eurotiomycetes</taxon>
        <taxon>Eurotiomycetidae</taxon>
        <taxon>Eurotiales</taxon>
        <taxon>Aspergillaceae</taxon>
        <taxon>Aspergillus</taxon>
    </lineage>
</organism>
<dbReference type="PANTHER" id="PTHR13490">
    <property type="entry name" value="MITOCHONDRIAL 28S RIBOSOMAL PROTEIN S28"/>
    <property type="match status" value="1"/>
</dbReference>
<feature type="domain" description="Small ribosomal subunit protein mS35 mitochondrial conserved" evidence="2">
    <location>
        <begin position="191"/>
        <end position="312"/>
    </location>
</feature>
<dbReference type="VEuPathDB" id="FungiDB:BO72DRAFT_147842"/>
<evidence type="ECO:0000313" key="4">
    <source>
        <dbReference type="Proteomes" id="UP000249789"/>
    </source>
</evidence>
<dbReference type="GeneID" id="63856541"/>
<evidence type="ECO:0000256" key="1">
    <source>
        <dbReference type="SAM" id="MobiDB-lite"/>
    </source>
</evidence>
<dbReference type="GO" id="GO:0003735">
    <property type="term" value="F:structural constituent of ribosome"/>
    <property type="evidence" value="ECO:0007669"/>
    <property type="project" value="InterPro"/>
</dbReference>
<dbReference type="AlphaFoldDB" id="A0A8G1RSV4"/>
<dbReference type="InterPro" id="IPR019349">
    <property type="entry name" value="Ribosomal_mS35_mit"/>
</dbReference>
<protein>
    <submittedName>
        <fullName evidence="3">37S ribosomal protein Rsm24</fullName>
    </submittedName>
</protein>
<dbReference type="Proteomes" id="UP000249789">
    <property type="component" value="Unassembled WGS sequence"/>
</dbReference>
<accession>A0A8G1RSV4</accession>
<dbReference type="OrthoDB" id="283424at2759"/>
<sequence length="391" mass="45076">MASVARSLGRSAFFLARRGPIANPSYRSFSATPLSCMPEDPVIPEVRPRRLEDYPNLPEYSPENLTPEQRSLYDMMSPEDRAAFDKANTSMIAEFNDPEKRKARMAQIDQRIAAIDKQVQPWRFAEAAYTHGFWSEEEPDEFGLVQDMDDEFNDDDMTTMAYAELEEHREIREYARIAAWDMPSLSKLAKPFTLPPETHILRFRYTTYMGEEHPAQHKVVVELASKDLTPKHLTEAQRQTFLKLVGVRYNPDTDIVRMSCEKFQHRAQNKRYLGDLIQSLLKEAKEGDSFADVPLDLRHHKPKTRLRFPDEWAITPERRRELDARRAAQKARKQLEQLPDTVVDGNQIISEAIKSLPALTSAMPRLSGKEDQKGAKVGVRVGPRPPQRRMR</sequence>
<name>A0A8G1RSV4_9EURO</name>
<dbReference type="GO" id="GO:0005763">
    <property type="term" value="C:mitochondrial small ribosomal subunit"/>
    <property type="evidence" value="ECO:0007669"/>
    <property type="project" value="TreeGrafter"/>
</dbReference>
<dbReference type="InterPro" id="IPR039848">
    <property type="entry name" value="Ribosomal_mS35_mt"/>
</dbReference>
<keyword evidence="3" id="KW-0687">Ribonucleoprotein</keyword>
<gene>
    <name evidence="3" type="ORF">BO72DRAFT_147842</name>
</gene>
<reference evidence="3 4" key="1">
    <citation type="submission" date="2018-02" db="EMBL/GenBank/DDBJ databases">
        <title>The genomes of Aspergillus section Nigri reveals drivers in fungal speciation.</title>
        <authorList>
            <consortium name="DOE Joint Genome Institute"/>
            <person name="Vesth T.C."/>
            <person name="Nybo J."/>
            <person name="Theobald S."/>
            <person name="Brandl J."/>
            <person name="Frisvad J.C."/>
            <person name="Nielsen K.F."/>
            <person name="Lyhne E.K."/>
            <person name="Kogle M.E."/>
            <person name="Kuo A."/>
            <person name="Riley R."/>
            <person name="Clum A."/>
            <person name="Nolan M."/>
            <person name="Lipzen A."/>
            <person name="Salamov A."/>
            <person name="Henrissat B."/>
            <person name="Wiebenga A."/>
            <person name="De vries R.P."/>
            <person name="Grigoriev I.V."/>
            <person name="Mortensen U.H."/>
            <person name="Andersen M.R."/>
            <person name="Baker S.E."/>
        </authorList>
    </citation>
    <scope>NUCLEOTIDE SEQUENCE [LARGE SCALE GENOMIC DNA]</scope>
    <source>
        <strain evidence="3 4">CBS 313.89</strain>
    </source>
</reference>
<dbReference type="Pfam" id="PF10213">
    <property type="entry name" value="MRP-S28"/>
    <property type="match status" value="1"/>
</dbReference>